<feature type="region of interest" description="Disordered" evidence="1">
    <location>
        <begin position="42"/>
        <end position="68"/>
    </location>
</feature>
<organism evidence="2 3">
    <name type="scientific">Pleurodeles waltl</name>
    <name type="common">Iberian ribbed newt</name>
    <dbReference type="NCBI Taxonomy" id="8319"/>
    <lineage>
        <taxon>Eukaryota</taxon>
        <taxon>Metazoa</taxon>
        <taxon>Chordata</taxon>
        <taxon>Craniata</taxon>
        <taxon>Vertebrata</taxon>
        <taxon>Euteleostomi</taxon>
        <taxon>Amphibia</taxon>
        <taxon>Batrachia</taxon>
        <taxon>Caudata</taxon>
        <taxon>Salamandroidea</taxon>
        <taxon>Salamandridae</taxon>
        <taxon>Pleurodelinae</taxon>
        <taxon>Pleurodeles</taxon>
    </lineage>
</organism>
<gene>
    <name evidence="2" type="ORF">NDU88_006624</name>
</gene>
<dbReference type="Proteomes" id="UP001066276">
    <property type="component" value="Chromosome 12"/>
</dbReference>
<evidence type="ECO:0000313" key="3">
    <source>
        <dbReference type="Proteomes" id="UP001066276"/>
    </source>
</evidence>
<evidence type="ECO:0000313" key="2">
    <source>
        <dbReference type="EMBL" id="KAJ1086508.1"/>
    </source>
</evidence>
<protein>
    <submittedName>
        <fullName evidence="2">Uncharacterized protein</fullName>
    </submittedName>
</protein>
<evidence type="ECO:0000256" key="1">
    <source>
        <dbReference type="SAM" id="MobiDB-lite"/>
    </source>
</evidence>
<keyword evidence="3" id="KW-1185">Reference proteome</keyword>
<dbReference type="AlphaFoldDB" id="A0AAV7LAS4"/>
<dbReference type="EMBL" id="JANPWB010000016">
    <property type="protein sequence ID" value="KAJ1086508.1"/>
    <property type="molecule type" value="Genomic_DNA"/>
</dbReference>
<sequence length="124" mass="13167">MTAALEEPIKGTLSGLLVQRGRHPLRAEPVWGPAETGMWCPGKPLILDTRPPPSGSPEGPVGVGGPWRNRILSTQLGGTVAALLDPQERHAEGQGFQTAAVVPAEDRSVYHTSGLSEQGRYPIQ</sequence>
<comment type="caution">
    <text evidence="2">The sequence shown here is derived from an EMBL/GenBank/DDBJ whole genome shotgun (WGS) entry which is preliminary data.</text>
</comment>
<proteinExistence type="predicted"/>
<reference evidence="2" key="1">
    <citation type="journal article" date="2022" name="bioRxiv">
        <title>Sequencing and chromosome-scale assembly of the giantPleurodeles waltlgenome.</title>
        <authorList>
            <person name="Brown T."/>
            <person name="Elewa A."/>
            <person name="Iarovenko S."/>
            <person name="Subramanian E."/>
            <person name="Araus A.J."/>
            <person name="Petzold A."/>
            <person name="Susuki M."/>
            <person name="Suzuki K.-i.T."/>
            <person name="Hayashi T."/>
            <person name="Toyoda A."/>
            <person name="Oliveira C."/>
            <person name="Osipova E."/>
            <person name="Leigh N.D."/>
            <person name="Simon A."/>
            <person name="Yun M.H."/>
        </authorList>
    </citation>
    <scope>NUCLEOTIDE SEQUENCE</scope>
    <source>
        <strain evidence="2">20211129_DDA</strain>
        <tissue evidence="2">Liver</tissue>
    </source>
</reference>
<name>A0AAV7LAS4_PLEWA</name>
<accession>A0AAV7LAS4</accession>